<evidence type="ECO:0000256" key="1">
    <source>
        <dbReference type="ARBA" id="ARBA00004496"/>
    </source>
</evidence>
<dbReference type="EMBL" id="SGJD01002511">
    <property type="protein sequence ID" value="KAB0395333.1"/>
    <property type="molecule type" value="Genomic_DNA"/>
</dbReference>
<keyword evidence="6" id="KW-0443">Lipid metabolism</keyword>
<evidence type="ECO:0000256" key="2">
    <source>
        <dbReference type="ARBA" id="ARBA00011738"/>
    </source>
</evidence>
<keyword evidence="5" id="KW-0808">Transferase</keyword>
<comment type="subcellular location">
    <subcellularLocation>
        <location evidence="1">Cytoplasm</location>
    </subcellularLocation>
</comment>
<dbReference type="InterPro" id="IPR050213">
    <property type="entry name" value="GST_superfamily"/>
</dbReference>
<proteinExistence type="predicted"/>
<protein>
    <recommendedName>
        <fullName evidence="3">glutathione transferase</fullName>
        <ecNumber evidence="3">2.5.1.18</ecNumber>
    </recommendedName>
</protein>
<evidence type="ECO:0000256" key="6">
    <source>
        <dbReference type="ARBA" id="ARBA00023098"/>
    </source>
</evidence>
<keyword evidence="4" id="KW-0963">Cytoplasm</keyword>
<comment type="caution">
    <text evidence="8">The sequence shown here is derived from an EMBL/GenBank/DDBJ whole genome shotgun (WGS) entry which is preliminary data.</text>
</comment>
<keyword evidence="9" id="KW-1185">Reference proteome</keyword>
<dbReference type="EC" id="2.5.1.18" evidence="3"/>
<dbReference type="PANTHER" id="PTHR11571:SF137">
    <property type="entry name" value="GLUTATHIONE S-TRANSFERASE MU 4"/>
    <property type="match status" value="1"/>
</dbReference>
<evidence type="ECO:0000256" key="3">
    <source>
        <dbReference type="ARBA" id="ARBA00012452"/>
    </source>
</evidence>
<dbReference type="AlphaFoldDB" id="A0A643C4Z9"/>
<dbReference type="Pfam" id="PF02798">
    <property type="entry name" value="GST_N"/>
    <property type="match status" value="1"/>
</dbReference>
<dbReference type="PANTHER" id="PTHR11571">
    <property type="entry name" value="GLUTATHIONE S-TRANSFERASE"/>
    <property type="match status" value="1"/>
</dbReference>
<comment type="subunit">
    <text evidence="2">Homodimer.</text>
</comment>
<sequence>MAMNLGYWNIHRLAHTICPLLEYKDLNYEEKKYMVGDAPDHDRSQWLNEKLKPGLDFPNLPCLIDDALEITQSDAIFCYIAYKYNL</sequence>
<name>A0A643C4Z9_BALPH</name>
<feature type="domain" description="GST N-terminal" evidence="7">
    <location>
        <begin position="1"/>
        <end position="86"/>
    </location>
</feature>
<dbReference type="Gene3D" id="3.40.30.10">
    <property type="entry name" value="Glutaredoxin"/>
    <property type="match status" value="1"/>
</dbReference>
<evidence type="ECO:0000313" key="8">
    <source>
        <dbReference type="EMBL" id="KAB0395333.1"/>
    </source>
</evidence>
<dbReference type="GO" id="GO:0006749">
    <property type="term" value="P:glutathione metabolic process"/>
    <property type="evidence" value="ECO:0007669"/>
    <property type="project" value="TreeGrafter"/>
</dbReference>
<dbReference type="InterPro" id="IPR003081">
    <property type="entry name" value="GST_mu"/>
</dbReference>
<gene>
    <name evidence="8" type="ORF">E2I00_011855</name>
</gene>
<dbReference type="PROSITE" id="PS50404">
    <property type="entry name" value="GST_NTER"/>
    <property type="match status" value="1"/>
</dbReference>
<dbReference type="GO" id="GO:0004364">
    <property type="term" value="F:glutathione transferase activity"/>
    <property type="evidence" value="ECO:0007669"/>
    <property type="project" value="UniProtKB-EC"/>
</dbReference>
<dbReference type="GO" id="GO:0005737">
    <property type="term" value="C:cytoplasm"/>
    <property type="evidence" value="ECO:0007669"/>
    <property type="project" value="UniProtKB-SubCell"/>
</dbReference>
<dbReference type="SUPFAM" id="SSF52833">
    <property type="entry name" value="Thioredoxin-like"/>
    <property type="match status" value="1"/>
</dbReference>
<dbReference type="InterPro" id="IPR004045">
    <property type="entry name" value="Glutathione_S-Trfase_N"/>
</dbReference>
<evidence type="ECO:0000259" key="7">
    <source>
        <dbReference type="PROSITE" id="PS50404"/>
    </source>
</evidence>
<dbReference type="InterPro" id="IPR036249">
    <property type="entry name" value="Thioredoxin-like_sf"/>
</dbReference>
<evidence type="ECO:0000256" key="5">
    <source>
        <dbReference type="ARBA" id="ARBA00022679"/>
    </source>
</evidence>
<dbReference type="OrthoDB" id="4951845at2759"/>
<dbReference type="PRINTS" id="PR01267">
    <property type="entry name" value="GSTRNSFRASEM"/>
</dbReference>
<organism evidence="8 9">
    <name type="scientific">Balaenoptera physalus</name>
    <name type="common">Fin whale</name>
    <name type="synonym">Balaena physalus</name>
    <dbReference type="NCBI Taxonomy" id="9770"/>
    <lineage>
        <taxon>Eukaryota</taxon>
        <taxon>Metazoa</taxon>
        <taxon>Chordata</taxon>
        <taxon>Craniata</taxon>
        <taxon>Vertebrata</taxon>
        <taxon>Euteleostomi</taxon>
        <taxon>Mammalia</taxon>
        <taxon>Eutheria</taxon>
        <taxon>Laurasiatheria</taxon>
        <taxon>Artiodactyla</taxon>
        <taxon>Whippomorpha</taxon>
        <taxon>Cetacea</taxon>
        <taxon>Mysticeti</taxon>
        <taxon>Balaenopteridae</taxon>
        <taxon>Balaenoptera</taxon>
    </lineage>
</organism>
<accession>A0A643C4Z9</accession>
<dbReference type="Proteomes" id="UP000437017">
    <property type="component" value="Unassembled WGS sequence"/>
</dbReference>
<reference evidence="8 9" key="1">
    <citation type="journal article" date="2019" name="PLoS ONE">
        <title>Genomic analyses reveal an absence of contemporary introgressive admixture between fin whales and blue whales, despite known hybrids.</title>
        <authorList>
            <person name="Westbury M.V."/>
            <person name="Petersen B."/>
            <person name="Lorenzen E.D."/>
        </authorList>
    </citation>
    <scope>NUCLEOTIDE SEQUENCE [LARGE SCALE GENOMIC DNA]</scope>
    <source>
        <strain evidence="8">FinWhale-01</strain>
    </source>
</reference>
<dbReference type="CDD" id="cd03075">
    <property type="entry name" value="GST_N_Mu"/>
    <property type="match status" value="1"/>
</dbReference>
<dbReference type="GO" id="GO:0006629">
    <property type="term" value="P:lipid metabolic process"/>
    <property type="evidence" value="ECO:0007669"/>
    <property type="project" value="UniProtKB-KW"/>
</dbReference>
<evidence type="ECO:0000256" key="4">
    <source>
        <dbReference type="ARBA" id="ARBA00022490"/>
    </source>
</evidence>
<evidence type="ECO:0000313" key="9">
    <source>
        <dbReference type="Proteomes" id="UP000437017"/>
    </source>
</evidence>